<dbReference type="AlphaFoldDB" id="A0A7J8X4E5"/>
<name>A0A7J8X4E5_GOSAI</name>
<dbReference type="EMBL" id="JABFAA010000005">
    <property type="protein sequence ID" value="MBA0682146.1"/>
    <property type="molecule type" value="Genomic_DNA"/>
</dbReference>
<reference evidence="1 2" key="1">
    <citation type="journal article" date="2019" name="Genome Biol. Evol.">
        <title>Insights into the evolution of the New World diploid cottons (Gossypium, subgenus Houzingenia) based on genome sequencing.</title>
        <authorList>
            <person name="Grover C.E."/>
            <person name="Arick M.A. 2nd"/>
            <person name="Thrash A."/>
            <person name="Conover J.L."/>
            <person name="Sanders W.S."/>
            <person name="Peterson D.G."/>
            <person name="Frelichowski J.E."/>
            <person name="Scheffler J.A."/>
            <person name="Scheffler B.E."/>
            <person name="Wendel J.F."/>
        </authorList>
    </citation>
    <scope>NUCLEOTIDE SEQUENCE [LARGE SCALE GENOMIC DNA]</scope>
    <source>
        <strain evidence="1">185</strain>
        <tissue evidence="1">Leaf</tissue>
    </source>
</reference>
<organism evidence="1 2">
    <name type="scientific">Gossypium aridum</name>
    <name type="common">American cotton</name>
    <name type="synonym">Erioxylum aridum</name>
    <dbReference type="NCBI Taxonomy" id="34290"/>
    <lineage>
        <taxon>Eukaryota</taxon>
        <taxon>Viridiplantae</taxon>
        <taxon>Streptophyta</taxon>
        <taxon>Embryophyta</taxon>
        <taxon>Tracheophyta</taxon>
        <taxon>Spermatophyta</taxon>
        <taxon>Magnoliopsida</taxon>
        <taxon>eudicotyledons</taxon>
        <taxon>Gunneridae</taxon>
        <taxon>Pentapetalae</taxon>
        <taxon>rosids</taxon>
        <taxon>malvids</taxon>
        <taxon>Malvales</taxon>
        <taxon>Malvaceae</taxon>
        <taxon>Malvoideae</taxon>
        <taxon>Gossypium</taxon>
    </lineage>
</organism>
<evidence type="ECO:0000313" key="1">
    <source>
        <dbReference type="EMBL" id="MBA0682146.1"/>
    </source>
</evidence>
<dbReference type="Proteomes" id="UP000593577">
    <property type="component" value="Unassembled WGS sequence"/>
</dbReference>
<sequence>MRLETLAEVIKTSVVLVSRLMEMTRLSKPPDDRNLRLKDPLVYMSLAMQGILNRIDQHLVIVPKDSEDSILVKGFDIVGSLGTGHPCFNNIVKEYKRQFSHDLMVLFETRISSSRADAIIGKLVRWLLHLEFGDLIRNHQNQGIDIVLNQEKLQSVVQDWNKRVYGNIFARKKELTEELKCVLRILKLRVGKSMV</sequence>
<keyword evidence="2" id="KW-1185">Reference proteome</keyword>
<proteinExistence type="predicted"/>
<accession>A0A7J8X4E5</accession>
<protein>
    <submittedName>
        <fullName evidence="1">Uncharacterized protein</fullName>
    </submittedName>
</protein>
<gene>
    <name evidence="1" type="ORF">Goari_023886</name>
</gene>
<comment type="caution">
    <text evidence="1">The sequence shown here is derived from an EMBL/GenBank/DDBJ whole genome shotgun (WGS) entry which is preliminary data.</text>
</comment>
<evidence type="ECO:0000313" key="2">
    <source>
        <dbReference type="Proteomes" id="UP000593577"/>
    </source>
</evidence>